<dbReference type="PANTHER" id="PTHR33307">
    <property type="entry name" value="ALPHA-RHAMNOSIDASE (EUROFUNG)"/>
    <property type="match status" value="1"/>
</dbReference>
<keyword evidence="10" id="KW-1185">Reference proteome</keyword>
<dbReference type="PROSITE" id="PS51257">
    <property type="entry name" value="PROKAR_LIPOPROTEIN"/>
    <property type="match status" value="1"/>
</dbReference>
<feature type="domain" description="Bacterial alpha-L-rhamnosidase N-terminal" evidence="6">
    <location>
        <begin position="197"/>
        <end position="368"/>
    </location>
</feature>
<dbReference type="InterPro" id="IPR013737">
    <property type="entry name" value="Bac_rhamnosid_N"/>
</dbReference>
<evidence type="ECO:0000313" key="10">
    <source>
        <dbReference type="Proteomes" id="UP001521137"/>
    </source>
</evidence>
<dbReference type="InterPro" id="IPR013783">
    <property type="entry name" value="Ig-like_fold"/>
</dbReference>
<dbReference type="InterPro" id="IPR016007">
    <property type="entry name" value="Alpha_rhamnosid"/>
</dbReference>
<dbReference type="PIRSF" id="PIRSF010631">
    <property type="entry name" value="A-rhamnsds"/>
    <property type="match status" value="1"/>
</dbReference>
<accession>A0ABS9DAP4</accession>
<proteinExistence type="predicted"/>
<keyword evidence="4" id="KW-0732">Signal</keyword>
<evidence type="ECO:0000313" key="9">
    <source>
        <dbReference type="EMBL" id="MCF2948864.1"/>
    </source>
</evidence>
<dbReference type="Proteomes" id="UP001521137">
    <property type="component" value="Unassembled WGS sequence"/>
</dbReference>
<name>A0ABS9DAP4_9ALTE</name>
<dbReference type="Pfam" id="PF25788">
    <property type="entry name" value="Ig_Rha78A_N"/>
    <property type="match status" value="1"/>
</dbReference>
<evidence type="ECO:0000256" key="4">
    <source>
        <dbReference type="SAM" id="SignalP"/>
    </source>
</evidence>
<dbReference type="RefSeq" id="WP_235312904.1">
    <property type="nucleotide sequence ID" value="NZ_JAKGAS010000006.1"/>
</dbReference>
<evidence type="ECO:0000256" key="2">
    <source>
        <dbReference type="ARBA" id="ARBA00012652"/>
    </source>
</evidence>
<reference evidence="9 10" key="1">
    <citation type="submission" date="2022-01" db="EMBL/GenBank/DDBJ databases">
        <title>Paraglaciecola sp. G1-23.</title>
        <authorList>
            <person name="Jin M.S."/>
            <person name="Han D.M."/>
            <person name="Kim H.M."/>
            <person name="Jeon C.O."/>
        </authorList>
    </citation>
    <scope>NUCLEOTIDE SEQUENCE [LARGE SCALE GENOMIC DNA]</scope>
    <source>
        <strain evidence="9 10">G1-23</strain>
    </source>
</reference>
<dbReference type="Gene3D" id="2.60.420.10">
    <property type="entry name" value="Maltose phosphorylase, domain 3"/>
    <property type="match status" value="1"/>
</dbReference>
<feature type="signal peptide" evidence="4">
    <location>
        <begin position="1"/>
        <end position="31"/>
    </location>
</feature>
<dbReference type="Pfam" id="PF05592">
    <property type="entry name" value="Bac_rhamnosid"/>
    <property type="match status" value="1"/>
</dbReference>
<dbReference type="GO" id="GO:0016787">
    <property type="term" value="F:hydrolase activity"/>
    <property type="evidence" value="ECO:0007669"/>
    <property type="project" value="UniProtKB-KW"/>
</dbReference>
<evidence type="ECO:0000256" key="1">
    <source>
        <dbReference type="ARBA" id="ARBA00001445"/>
    </source>
</evidence>
<dbReference type="Pfam" id="PF08531">
    <property type="entry name" value="Bac_rhamnosid_N"/>
    <property type="match status" value="1"/>
</dbReference>
<comment type="caution">
    <text evidence="9">The sequence shown here is derived from an EMBL/GenBank/DDBJ whole genome shotgun (WGS) entry which is preliminary data.</text>
</comment>
<dbReference type="Gene3D" id="2.60.120.260">
    <property type="entry name" value="Galactose-binding domain-like"/>
    <property type="match status" value="2"/>
</dbReference>
<dbReference type="Gene3D" id="2.60.40.10">
    <property type="entry name" value="Immunoglobulins"/>
    <property type="match status" value="1"/>
</dbReference>
<evidence type="ECO:0000259" key="5">
    <source>
        <dbReference type="Pfam" id="PF05592"/>
    </source>
</evidence>
<evidence type="ECO:0000259" key="8">
    <source>
        <dbReference type="Pfam" id="PF17390"/>
    </source>
</evidence>
<protein>
    <recommendedName>
        <fullName evidence="2">alpha-L-rhamnosidase</fullName>
        <ecNumber evidence="2">3.2.1.40</ecNumber>
    </recommendedName>
</protein>
<gene>
    <name evidence="9" type="ORF">L0668_12155</name>
</gene>
<organism evidence="9 10">
    <name type="scientific">Paraglaciecola algarum</name>
    <dbReference type="NCBI Taxonomy" id="3050085"/>
    <lineage>
        <taxon>Bacteria</taxon>
        <taxon>Pseudomonadati</taxon>
        <taxon>Pseudomonadota</taxon>
        <taxon>Gammaproteobacteria</taxon>
        <taxon>Alteromonadales</taxon>
        <taxon>Alteromonadaceae</taxon>
        <taxon>Paraglaciecola</taxon>
    </lineage>
</organism>
<comment type="catalytic activity">
    <reaction evidence="1">
        <text>Hydrolysis of terminal non-reducing alpha-L-rhamnose residues in alpha-L-rhamnosides.</text>
        <dbReference type="EC" id="3.2.1.40"/>
    </reaction>
</comment>
<keyword evidence="3 9" id="KW-0378">Hydrolase</keyword>
<dbReference type="Gene3D" id="1.50.10.10">
    <property type="match status" value="1"/>
</dbReference>
<feature type="chain" id="PRO_5046740798" description="alpha-L-rhamnosidase" evidence="4">
    <location>
        <begin position="32"/>
        <end position="933"/>
    </location>
</feature>
<dbReference type="EMBL" id="JAKGAS010000006">
    <property type="protein sequence ID" value="MCF2948864.1"/>
    <property type="molecule type" value="Genomic_DNA"/>
</dbReference>
<feature type="domain" description="Alpha-L-rhamnosidase C-terminal" evidence="8">
    <location>
        <begin position="835"/>
        <end position="904"/>
    </location>
</feature>
<dbReference type="EC" id="3.2.1.40" evidence="2"/>
<dbReference type="InterPro" id="IPR012341">
    <property type="entry name" value="6hp_glycosidase-like_sf"/>
</dbReference>
<feature type="domain" description="Alpha-L-rhamnosidase concanavalin-like" evidence="5">
    <location>
        <begin position="379"/>
        <end position="475"/>
    </location>
</feature>
<dbReference type="Pfam" id="PF17389">
    <property type="entry name" value="Bac_rhamnosid6H"/>
    <property type="match status" value="1"/>
</dbReference>
<feature type="domain" description="Alpha-L-rhamnosidase six-hairpin glycosidase" evidence="7">
    <location>
        <begin position="485"/>
        <end position="832"/>
    </location>
</feature>
<evidence type="ECO:0000259" key="7">
    <source>
        <dbReference type="Pfam" id="PF17389"/>
    </source>
</evidence>
<dbReference type="InterPro" id="IPR008928">
    <property type="entry name" value="6-hairpin_glycosidase_sf"/>
</dbReference>
<dbReference type="PANTHER" id="PTHR33307:SF6">
    <property type="entry name" value="ALPHA-RHAMNOSIDASE (EUROFUNG)-RELATED"/>
    <property type="match status" value="1"/>
</dbReference>
<dbReference type="InterPro" id="IPR035396">
    <property type="entry name" value="Bac_rhamnosid6H"/>
</dbReference>
<dbReference type="Pfam" id="PF17390">
    <property type="entry name" value="Bac_rhamnosid_C"/>
    <property type="match status" value="1"/>
</dbReference>
<dbReference type="SUPFAM" id="SSF48208">
    <property type="entry name" value="Six-hairpin glycosidases"/>
    <property type="match status" value="1"/>
</dbReference>
<dbReference type="InterPro" id="IPR008902">
    <property type="entry name" value="Rhamnosid_concanavalin"/>
</dbReference>
<dbReference type="InterPro" id="IPR035398">
    <property type="entry name" value="Bac_rhamnosid_C"/>
</dbReference>
<evidence type="ECO:0000259" key="6">
    <source>
        <dbReference type="Pfam" id="PF08531"/>
    </source>
</evidence>
<evidence type="ECO:0000256" key="3">
    <source>
        <dbReference type="ARBA" id="ARBA00022801"/>
    </source>
</evidence>
<sequence length="933" mass="105249">MSFRPNTISKLATLTLVAVLGSACSPATTEANNQLKQVVAEKLTASPVQLKVGEGFVNPVGYYEAKPRFSWKLADNANSQFQTAYQVQVSQEQNSFTQNTLVWDSNKVVSSSNAWVDYQGQDLTSRQKVYWRVKIWDEADKASNWSEIQTIELGLLNNQDWQAKWIGHPDTQLSKKPEQMVLATPQYLRKTFSVKGDIKQARLYVSAKGLFKPYVNGAEISSEDVMTPGWTPYAKRIETLTYDLTDKLVQGENAIASSIAGGWYAGRMFEFTDREFALPARFLAQLEITYADGKTQKVLTDTSWAVTQSGPIRFASIYDGERYEQGKEMPNWTAVDFDQSSWAQAIEQPLDENVQLQPKRHAPIRVTEKMPVQEVVSHKDGVVIFDFGQNMVGVPKLNIPVIAGQEVKVRYAEALHKGDFYTDNYRSAKSTNYYLPSQTGMIEYQPTFTYHGYRYLEVSGYDASQTPTENWVTAMIQHSDVNIHASFESSHDKLNQLSQNIIWGMRSNFYDIPLDCPQRDERLGWTGDAQVFVTPSMYMADVYGFWSAWLQSIREEQGPDGKIPLYIPFVEWINFASSGWGDAVTIIPWELYMVTGDETILADNFEMMKGWVNYHQKKSKNYISTMNTFGDWLQPFPSNLKDGENGNRGNTDYSLIGTAYFARSIELTIKTAKVLNKQQDVAELTDLYKKVKQAFIQEYFDDGLNLVKENAIPTQTTYLLGLAYDLFPVEKRDIAVEKLIGLIAEADNHLRTGFLGTPLLTQVLQDAGRSDVIYDLLFKESYPSWFYSINNGATTTWERWNSYSIDEGFNPQGMNSLNHYAYGTVSRWFYEGILGIKPVTAGFKHIRIEPQFGDKLSQAKGGYITPQGEVTVDWTIAAGQLTMSVIIPKNTTADIILPQVDVASLVVNGNKPSITSLTKVLPGQYQITGSVSL</sequence>